<keyword evidence="2" id="KW-0805">Transcription regulation</keyword>
<evidence type="ECO:0000256" key="1">
    <source>
        <dbReference type="ARBA" id="ARBA00009437"/>
    </source>
</evidence>
<name>A0A3N2BZU5_9MICO</name>
<evidence type="ECO:0000313" key="7">
    <source>
        <dbReference type="Proteomes" id="UP000266915"/>
    </source>
</evidence>
<comment type="similarity">
    <text evidence="1">Belongs to the LysR transcriptional regulatory family.</text>
</comment>
<dbReference type="InterPro" id="IPR036388">
    <property type="entry name" value="WH-like_DNA-bd_sf"/>
</dbReference>
<dbReference type="GO" id="GO:0032993">
    <property type="term" value="C:protein-DNA complex"/>
    <property type="evidence" value="ECO:0007669"/>
    <property type="project" value="TreeGrafter"/>
</dbReference>
<dbReference type="GO" id="GO:0003700">
    <property type="term" value="F:DNA-binding transcription factor activity"/>
    <property type="evidence" value="ECO:0007669"/>
    <property type="project" value="InterPro"/>
</dbReference>
<dbReference type="AlphaFoldDB" id="A0A3N2BZU5"/>
<comment type="caution">
    <text evidence="6">The sequence shown here is derived from an EMBL/GenBank/DDBJ whole genome shotgun (WGS) entry which is preliminary data.</text>
</comment>
<dbReference type="RefSeq" id="WP_085511765.1">
    <property type="nucleotide sequence ID" value="NZ_FXAP01000003.1"/>
</dbReference>
<evidence type="ECO:0000256" key="3">
    <source>
        <dbReference type="ARBA" id="ARBA00023125"/>
    </source>
</evidence>
<evidence type="ECO:0000256" key="4">
    <source>
        <dbReference type="ARBA" id="ARBA00023163"/>
    </source>
</evidence>
<dbReference type="Gene3D" id="1.10.10.10">
    <property type="entry name" value="Winged helix-like DNA-binding domain superfamily/Winged helix DNA-binding domain"/>
    <property type="match status" value="1"/>
</dbReference>
<keyword evidence="7" id="KW-1185">Reference proteome</keyword>
<dbReference type="Pfam" id="PF00126">
    <property type="entry name" value="HTH_1"/>
    <property type="match status" value="1"/>
</dbReference>
<dbReference type="InterPro" id="IPR036390">
    <property type="entry name" value="WH_DNA-bd_sf"/>
</dbReference>
<dbReference type="Gene3D" id="3.40.190.10">
    <property type="entry name" value="Periplasmic binding protein-like II"/>
    <property type="match status" value="2"/>
</dbReference>
<evidence type="ECO:0000259" key="5">
    <source>
        <dbReference type="PROSITE" id="PS50931"/>
    </source>
</evidence>
<dbReference type="EMBL" id="RKHL01000001">
    <property type="protein sequence ID" value="ROR80788.1"/>
    <property type="molecule type" value="Genomic_DNA"/>
</dbReference>
<keyword evidence="4" id="KW-0804">Transcription</keyword>
<dbReference type="InterPro" id="IPR005119">
    <property type="entry name" value="LysR_subst-bd"/>
</dbReference>
<dbReference type="SUPFAM" id="SSF46785">
    <property type="entry name" value="Winged helix' DNA-binding domain"/>
    <property type="match status" value="1"/>
</dbReference>
<dbReference type="PANTHER" id="PTHR30346:SF29">
    <property type="entry name" value="LYSR SUBSTRATE-BINDING"/>
    <property type="match status" value="1"/>
</dbReference>
<dbReference type="Proteomes" id="UP000266915">
    <property type="component" value="Unassembled WGS sequence"/>
</dbReference>
<keyword evidence="3 6" id="KW-0238">DNA-binding</keyword>
<dbReference type="CDD" id="cd08423">
    <property type="entry name" value="PBP2_LTTR_like_6"/>
    <property type="match status" value="1"/>
</dbReference>
<reference evidence="6 7" key="1">
    <citation type="submission" date="2018-11" db="EMBL/GenBank/DDBJ databases">
        <title>Sequencing the genomes of 1000 actinobacteria strains.</title>
        <authorList>
            <person name="Klenk H.-P."/>
        </authorList>
    </citation>
    <scope>NUCLEOTIDE SEQUENCE [LARGE SCALE GENOMIC DNA]</scope>
    <source>
        <strain evidence="6 7">DSM 14012</strain>
    </source>
</reference>
<protein>
    <submittedName>
        <fullName evidence="6">DNA-binding transcriptional LysR family regulator</fullName>
    </submittedName>
</protein>
<evidence type="ECO:0000256" key="2">
    <source>
        <dbReference type="ARBA" id="ARBA00023015"/>
    </source>
</evidence>
<dbReference type="Pfam" id="PF03466">
    <property type="entry name" value="LysR_substrate"/>
    <property type="match status" value="1"/>
</dbReference>
<dbReference type="SUPFAM" id="SSF53850">
    <property type="entry name" value="Periplasmic binding protein-like II"/>
    <property type="match status" value="1"/>
</dbReference>
<sequence>MALNPVRLRLLEAFDRLGTIRAVGRELDLSPSTVSQQLSVLEAETGAALLERRGRTLTLTPTGALLVERARALLAQMDAIEVELAEVESEPSGRFRIAGFASVIAPILIPAARSLARQYPRLEVELIEVEPHESTTAVQRGTCDVVITVDQEDGFLLDPSVHSVPLTTDPLLLIAPLDHRLAAQEQVTFSELQTESWALDAPGTYLGELVPLICRRAGFEPRVAGRFTSYEVVIDHVAAGLSIAVLPDIAIGSRTDVVRKPITGMSERKIVATARKGSLQRSAVAAALAAVQRATDEAVAR</sequence>
<feature type="domain" description="HTH lysR-type" evidence="5">
    <location>
        <begin position="1"/>
        <end position="60"/>
    </location>
</feature>
<dbReference type="InterPro" id="IPR000847">
    <property type="entry name" value="LysR_HTH_N"/>
</dbReference>
<organism evidence="6 7">
    <name type="scientific">Plantibacter flavus</name>
    <dbReference type="NCBI Taxonomy" id="150123"/>
    <lineage>
        <taxon>Bacteria</taxon>
        <taxon>Bacillati</taxon>
        <taxon>Actinomycetota</taxon>
        <taxon>Actinomycetes</taxon>
        <taxon>Micrococcales</taxon>
        <taxon>Microbacteriaceae</taxon>
        <taxon>Plantibacter</taxon>
    </lineage>
</organism>
<dbReference type="PANTHER" id="PTHR30346">
    <property type="entry name" value="TRANSCRIPTIONAL DUAL REGULATOR HCAR-RELATED"/>
    <property type="match status" value="1"/>
</dbReference>
<dbReference type="GO" id="GO:0003677">
    <property type="term" value="F:DNA binding"/>
    <property type="evidence" value="ECO:0007669"/>
    <property type="project" value="UniProtKB-KW"/>
</dbReference>
<gene>
    <name evidence="6" type="ORF">EDD42_0831</name>
</gene>
<evidence type="ECO:0000313" key="6">
    <source>
        <dbReference type="EMBL" id="ROR80788.1"/>
    </source>
</evidence>
<dbReference type="PROSITE" id="PS50931">
    <property type="entry name" value="HTH_LYSR"/>
    <property type="match status" value="1"/>
</dbReference>
<proteinExistence type="inferred from homology"/>
<accession>A0A3N2BZU5</accession>